<evidence type="ECO:0000256" key="1">
    <source>
        <dbReference type="ARBA" id="ARBA00022485"/>
    </source>
</evidence>
<dbReference type="InterPro" id="IPR050123">
    <property type="entry name" value="Prok_molybdopt-oxidoreductase"/>
</dbReference>
<dbReference type="SMART" id="SM00926">
    <property type="entry name" value="Molybdop_Fe4S4"/>
    <property type="match status" value="1"/>
</dbReference>
<dbReference type="GO" id="GO:0051539">
    <property type="term" value="F:4 iron, 4 sulfur cluster binding"/>
    <property type="evidence" value="ECO:0007669"/>
    <property type="project" value="UniProtKB-KW"/>
</dbReference>
<sequence>MMRTTCPYCGVGCQVEPEVREGRVVRVLAPDLPPNHGALCVKGRFGLDFPFSGKRLLYPMVRERKGAPLRRATWEEALDFAAGKLLEVLRRKGPGGIAVFPSAKTTNEEVYLAQKLARALLSTHNVDHCSRLCHSSSTAALSRSLGGASMTNPIEDVWKTDLFLVVGSNTTETHPVIAAMIKKRVRQGARMIVVDPRYTGMAEAATLWLRVRPGTDVFLLNAMARYLLEEGLWDRAYVEARTEGFAEWRASLEGYTLEAAQEVTGVPKEGIAEAARLYATTERAGAYWAMGVTQHTKGTATAQALVNLALLTGKVGKEGAGLNPLRGQNNVQGAGDMGALPDVYPGYLRVAEEGPRRRFEALWGVPLPEAPGLRMTEVFAAIPEVEAIYLIGEDPVTSEPYQDHVKEKLLALPFLVVQDILENETTPFADVVLPAASFLEKEGTFTNTDRRVQRVRKLLDPPGEARPDWWITQELGKRLAQALGRPWPTYPGPETIWEEVRRAIPEMVGGISYARLEAQGVRWPCPEEGHPGEAVLFREGFNTPTGKARFFPAPYTPPAETPSPDYPLTLSTGRVLFHWHGGTLSRNSQLNQAYPELKVEVNPIDAKRLGLEDGEPVYVVSRRGRIRARAWVTERTPEGVVYAPFHFAEAPANRLTLDALDPVSRIPEYKVSAVRLEKAD</sequence>
<evidence type="ECO:0000256" key="2">
    <source>
        <dbReference type="ARBA" id="ARBA00022723"/>
    </source>
</evidence>
<dbReference type="Pfam" id="PF04879">
    <property type="entry name" value="Molybdop_Fe4S4"/>
    <property type="match status" value="1"/>
</dbReference>
<dbReference type="GO" id="GO:0046872">
    <property type="term" value="F:metal ion binding"/>
    <property type="evidence" value="ECO:0007669"/>
    <property type="project" value="UniProtKB-KW"/>
</dbReference>
<dbReference type="GO" id="GO:0016020">
    <property type="term" value="C:membrane"/>
    <property type="evidence" value="ECO:0007669"/>
    <property type="project" value="TreeGrafter"/>
</dbReference>
<dbReference type="CDD" id="cd02790">
    <property type="entry name" value="MopB_CT_Formate-Dh_H"/>
    <property type="match status" value="1"/>
</dbReference>
<dbReference type="EMBL" id="FNBC01000007">
    <property type="protein sequence ID" value="SDE70240.1"/>
    <property type="molecule type" value="Genomic_DNA"/>
</dbReference>
<dbReference type="InterPro" id="IPR006963">
    <property type="entry name" value="Mopterin_OxRdtase_4Fe-4S_dom"/>
</dbReference>
<dbReference type="AlphaFoldDB" id="A0A1G7F2L2"/>
<dbReference type="PANTHER" id="PTHR43105">
    <property type="entry name" value="RESPIRATORY NITRATE REDUCTASE"/>
    <property type="match status" value="1"/>
</dbReference>
<dbReference type="GO" id="GO:0015942">
    <property type="term" value="P:formate metabolic process"/>
    <property type="evidence" value="ECO:0007669"/>
    <property type="project" value="InterPro"/>
</dbReference>
<dbReference type="InterPro" id="IPR006656">
    <property type="entry name" value="Mopterin_OxRdtase"/>
</dbReference>
<dbReference type="InterPro" id="IPR006478">
    <property type="entry name" value="Formate_DH_asu"/>
</dbReference>
<dbReference type="InterPro" id="IPR006657">
    <property type="entry name" value="MoPterin_dinucl-bd_dom"/>
</dbReference>
<keyword evidence="4" id="KW-0408">Iron</keyword>
<keyword evidence="8" id="KW-1185">Reference proteome</keyword>
<accession>A0A1G7F2L2</accession>
<dbReference type="Gene3D" id="3.40.50.740">
    <property type="match status" value="1"/>
</dbReference>
<dbReference type="SUPFAM" id="SSF53706">
    <property type="entry name" value="Formate dehydrogenase/DMSO reductase, domains 1-3"/>
    <property type="match status" value="1"/>
</dbReference>
<dbReference type="Gene3D" id="2.40.40.20">
    <property type="match status" value="1"/>
</dbReference>
<evidence type="ECO:0000313" key="8">
    <source>
        <dbReference type="Proteomes" id="UP000199446"/>
    </source>
</evidence>
<evidence type="ECO:0000256" key="5">
    <source>
        <dbReference type="ARBA" id="ARBA00023014"/>
    </source>
</evidence>
<dbReference type="Gene3D" id="2.20.25.90">
    <property type="entry name" value="ADC-like domains"/>
    <property type="match status" value="1"/>
</dbReference>
<dbReference type="GO" id="GO:0003954">
    <property type="term" value="F:NADH dehydrogenase activity"/>
    <property type="evidence" value="ECO:0007669"/>
    <property type="project" value="TreeGrafter"/>
</dbReference>
<name>A0A1G7F2L2_9DEIN</name>
<evidence type="ECO:0000259" key="6">
    <source>
        <dbReference type="PROSITE" id="PS51669"/>
    </source>
</evidence>
<dbReference type="Gene3D" id="3.40.228.10">
    <property type="entry name" value="Dimethylsulfoxide Reductase, domain 2"/>
    <property type="match status" value="1"/>
</dbReference>
<keyword evidence="3" id="KW-0560">Oxidoreductase</keyword>
<reference evidence="8" key="1">
    <citation type="submission" date="2016-10" db="EMBL/GenBank/DDBJ databases">
        <authorList>
            <person name="Varghese N."/>
            <person name="Submissions S."/>
        </authorList>
    </citation>
    <scope>NUCLEOTIDE SEQUENCE [LARGE SCALE GENOMIC DNA]</scope>
    <source>
        <strain evidence="8">CGMCC 1.6992</strain>
    </source>
</reference>
<keyword evidence="2" id="KW-0479">Metal-binding</keyword>
<dbReference type="InterPro" id="IPR041924">
    <property type="entry name" value="Formate_Dh-H_N"/>
</dbReference>
<dbReference type="Pfam" id="PF00384">
    <property type="entry name" value="Molybdopterin"/>
    <property type="match status" value="1"/>
</dbReference>
<dbReference type="InterPro" id="IPR009010">
    <property type="entry name" value="Asp_de-COase-like_dom_sf"/>
</dbReference>
<dbReference type="FunFam" id="3.40.228.10:FF:000002">
    <property type="entry name" value="Formate dehydrogenase subunit alpha"/>
    <property type="match status" value="1"/>
</dbReference>
<gene>
    <name evidence="7" type="ORF">SAMN04488243_10746</name>
</gene>
<dbReference type="Proteomes" id="UP000199446">
    <property type="component" value="Unassembled WGS sequence"/>
</dbReference>
<dbReference type="STRING" id="482827.SAMN04488243_10746"/>
<dbReference type="GO" id="GO:0008863">
    <property type="term" value="F:formate dehydrogenase (NAD+) activity"/>
    <property type="evidence" value="ECO:0007669"/>
    <property type="project" value="InterPro"/>
</dbReference>
<dbReference type="NCBIfam" id="TIGR01591">
    <property type="entry name" value="Fdh-alpha"/>
    <property type="match status" value="1"/>
</dbReference>
<dbReference type="GO" id="GO:0043546">
    <property type="term" value="F:molybdopterin cofactor binding"/>
    <property type="evidence" value="ECO:0007669"/>
    <property type="project" value="InterPro"/>
</dbReference>
<dbReference type="GO" id="GO:0022904">
    <property type="term" value="P:respiratory electron transport chain"/>
    <property type="evidence" value="ECO:0007669"/>
    <property type="project" value="TreeGrafter"/>
</dbReference>
<evidence type="ECO:0000256" key="3">
    <source>
        <dbReference type="ARBA" id="ARBA00023002"/>
    </source>
</evidence>
<evidence type="ECO:0000256" key="4">
    <source>
        <dbReference type="ARBA" id="ARBA00023004"/>
    </source>
</evidence>
<dbReference type="PROSITE" id="PS51669">
    <property type="entry name" value="4FE4S_MOW_BIS_MGD"/>
    <property type="match status" value="1"/>
</dbReference>
<dbReference type="CDD" id="cd02753">
    <property type="entry name" value="MopB_Formate-Dh-H"/>
    <property type="match status" value="1"/>
</dbReference>
<feature type="domain" description="4Fe-4S Mo/W bis-MGD-type" evidence="6">
    <location>
        <begin position="1"/>
        <end position="54"/>
    </location>
</feature>
<organism evidence="7 8">
    <name type="scientific">Thermus arciformis</name>
    <dbReference type="NCBI Taxonomy" id="482827"/>
    <lineage>
        <taxon>Bacteria</taxon>
        <taxon>Thermotogati</taxon>
        <taxon>Deinococcota</taxon>
        <taxon>Deinococci</taxon>
        <taxon>Thermales</taxon>
        <taxon>Thermaceae</taxon>
        <taxon>Thermus</taxon>
    </lineage>
</organism>
<keyword evidence="5" id="KW-0411">Iron-sulfur</keyword>
<dbReference type="SUPFAM" id="SSF50692">
    <property type="entry name" value="ADC-like"/>
    <property type="match status" value="1"/>
</dbReference>
<proteinExistence type="predicted"/>
<evidence type="ECO:0000313" key="7">
    <source>
        <dbReference type="EMBL" id="SDE70240.1"/>
    </source>
</evidence>
<keyword evidence="1" id="KW-0004">4Fe-4S</keyword>
<dbReference type="InterPro" id="IPR041925">
    <property type="entry name" value="CT_Formate-Dh_H"/>
</dbReference>
<protein>
    <submittedName>
        <fullName evidence="7">Formate dehydrogenase major subunit</fullName>
    </submittedName>
</protein>
<dbReference type="Pfam" id="PF01568">
    <property type="entry name" value="Molydop_binding"/>
    <property type="match status" value="1"/>
</dbReference>
<dbReference type="PANTHER" id="PTHR43105:SF14">
    <property type="entry name" value="FORMATE DEHYDROGENASE H"/>
    <property type="match status" value="1"/>
</dbReference>